<dbReference type="SFLD" id="SFLDG01129">
    <property type="entry name" value="C1.5:_HAD__Beta-PGM__Phosphata"/>
    <property type="match status" value="1"/>
</dbReference>
<sequence>MSYTNEIVIAFDLYGTLVTPQRARERLVELFGQENAEQVATLWRRYQLEYTWRLNSMGIYRSFDDVAKGALKHALAELGLTLSSLSWDDGDGLMDAFITQQAFPDVPPALETIKENPDVTSYIFSNGSSTLVEKAVKGDPELSRFEGLWNGVYITASEGSAFKPSRQLYDELVNKVVVGGGPEDVWLVTANPFDVVGARAAGLNVAWVDRESKGWVDRLGTVIGKIEPTIIVKGVDEAVKEIIARASSSK</sequence>
<protein>
    <recommendedName>
        <fullName evidence="5">Haloacid dehalogenase, type II</fullName>
    </recommendedName>
</protein>
<dbReference type="AlphaFoldDB" id="A0A420Y9Q2"/>
<dbReference type="OrthoDB" id="3256520at2759"/>
<dbReference type="InterPro" id="IPR006328">
    <property type="entry name" value="2-HAD"/>
</dbReference>
<dbReference type="PANTHER" id="PTHR43316:SF3">
    <property type="entry name" value="HALOACID DEHALOGENASE, TYPE II (AFU_ORTHOLOGUE AFUA_2G07750)-RELATED"/>
    <property type="match status" value="1"/>
</dbReference>
<dbReference type="GO" id="GO:0019120">
    <property type="term" value="F:hydrolase activity, acting on acid halide bonds, in C-halide compounds"/>
    <property type="evidence" value="ECO:0007669"/>
    <property type="project" value="InterPro"/>
</dbReference>
<dbReference type="STRING" id="177199.A0A420Y9Q2"/>
<accession>A0A420Y9Q2</accession>
<dbReference type="InterPro" id="IPR006439">
    <property type="entry name" value="HAD-SF_hydro_IA"/>
</dbReference>
<keyword evidence="4" id="KW-1185">Reference proteome</keyword>
<evidence type="ECO:0000313" key="4">
    <source>
        <dbReference type="Proteomes" id="UP000275385"/>
    </source>
</evidence>
<dbReference type="InterPro" id="IPR023198">
    <property type="entry name" value="PGP-like_dom2"/>
</dbReference>
<dbReference type="Proteomes" id="UP000275385">
    <property type="component" value="Unassembled WGS sequence"/>
</dbReference>
<gene>
    <name evidence="3" type="ORF">DL546_005335</name>
</gene>
<dbReference type="Pfam" id="PF00702">
    <property type="entry name" value="Hydrolase"/>
    <property type="match status" value="1"/>
</dbReference>
<dbReference type="InterPro" id="IPR036412">
    <property type="entry name" value="HAD-like_sf"/>
</dbReference>
<dbReference type="EMBL" id="QVQW01000030">
    <property type="protein sequence ID" value="RKU44500.1"/>
    <property type="molecule type" value="Genomic_DNA"/>
</dbReference>
<dbReference type="GO" id="GO:0016791">
    <property type="term" value="F:phosphatase activity"/>
    <property type="evidence" value="ECO:0007669"/>
    <property type="project" value="UniProtKB-ARBA"/>
</dbReference>
<organism evidence="3 4">
    <name type="scientific">Coniochaeta pulveracea</name>
    <dbReference type="NCBI Taxonomy" id="177199"/>
    <lineage>
        <taxon>Eukaryota</taxon>
        <taxon>Fungi</taxon>
        <taxon>Dikarya</taxon>
        <taxon>Ascomycota</taxon>
        <taxon>Pezizomycotina</taxon>
        <taxon>Sordariomycetes</taxon>
        <taxon>Sordariomycetidae</taxon>
        <taxon>Coniochaetales</taxon>
        <taxon>Coniochaetaceae</taxon>
        <taxon>Coniochaeta</taxon>
    </lineage>
</organism>
<comment type="similarity">
    <text evidence="1">Belongs to the HAD-like hydrolase superfamily. S-2-haloalkanoic acid dehalogenase family.</text>
</comment>
<dbReference type="NCBIfam" id="TIGR01493">
    <property type="entry name" value="HAD-SF-IA-v2"/>
    <property type="match status" value="1"/>
</dbReference>
<dbReference type="Gene3D" id="1.10.150.240">
    <property type="entry name" value="Putative phosphatase, domain 2"/>
    <property type="match status" value="1"/>
</dbReference>
<dbReference type="InterPro" id="IPR023214">
    <property type="entry name" value="HAD_sf"/>
</dbReference>
<comment type="caution">
    <text evidence="3">The sequence shown here is derived from an EMBL/GenBank/DDBJ whole genome shotgun (WGS) entry which is preliminary data.</text>
</comment>
<dbReference type="SUPFAM" id="SSF56784">
    <property type="entry name" value="HAD-like"/>
    <property type="match status" value="1"/>
</dbReference>
<dbReference type="InterPro" id="IPR051540">
    <property type="entry name" value="S-2-haloacid_dehalogenase"/>
</dbReference>
<dbReference type="SFLD" id="SFLDS00003">
    <property type="entry name" value="Haloacid_Dehalogenase"/>
    <property type="match status" value="1"/>
</dbReference>
<dbReference type="PANTHER" id="PTHR43316">
    <property type="entry name" value="HYDROLASE, HALOACID DELAHOGENASE-RELATED"/>
    <property type="match status" value="1"/>
</dbReference>
<evidence type="ECO:0000313" key="3">
    <source>
        <dbReference type="EMBL" id="RKU44500.1"/>
    </source>
</evidence>
<evidence type="ECO:0008006" key="5">
    <source>
        <dbReference type="Google" id="ProtNLM"/>
    </source>
</evidence>
<dbReference type="Gene3D" id="3.40.50.1000">
    <property type="entry name" value="HAD superfamily/HAD-like"/>
    <property type="match status" value="1"/>
</dbReference>
<evidence type="ECO:0000256" key="2">
    <source>
        <dbReference type="ARBA" id="ARBA00022801"/>
    </source>
</evidence>
<dbReference type="NCBIfam" id="TIGR01428">
    <property type="entry name" value="HAD_type_II"/>
    <property type="match status" value="1"/>
</dbReference>
<evidence type="ECO:0000256" key="1">
    <source>
        <dbReference type="ARBA" id="ARBA00008106"/>
    </source>
</evidence>
<keyword evidence="2" id="KW-0378">Hydrolase</keyword>
<reference evidence="3 4" key="1">
    <citation type="submission" date="2018-08" db="EMBL/GenBank/DDBJ databases">
        <title>Draft genome of the lignicolous fungus Coniochaeta pulveracea.</title>
        <authorList>
            <person name="Borstlap C.J."/>
            <person name="De Witt R.N."/>
            <person name="Botha A."/>
            <person name="Volschenk H."/>
        </authorList>
    </citation>
    <scope>NUCLEOTIDE SEQUENCE [LARGE SCALE GENOMIC DNA]</scope>
    <source>
        <strain evidence="3 4">CAB683</strain>
    </source>
</reference>
<dbReference type="PRINTS" id="PR00413">
    <property type="entry name" value="HADHALOGNASE"/>
</dbReference>
<name>A0A420Y9Q2_9PEZI</name>
<proteinExistence type="inferred from homology"/>